<dbReference type="Proteomes" id="UP000618986">
    <property type="component" value="Unassembled WGS sequence"/>
</dbReference>
<evidence type="ECO:0000313" key="3">
    <source>
        <dbReference type="Proteomes" id="UP000618986"/>
    </source>
</evidence>
<protein>
    <recommendedName>
        <fullName evidence="4">Knr4/Smi1-like domain-containing protein</fullName>
    </recommendedName>
</protein>
<evidence type="ECO:0000313" key="2">
    <source>
        <dbReference type="EMBL" id="MBB5114963.1"/>
    </source>
</evidence>
<dbReference type="EMBL" id="JACHJC010000001">
    <property type="protein sequence ID" value="MBB5114963.1"/>
    <property type="molecule type" value="Genomic_DNA"/>
</dbReference>
<gene>
    <name evidence="2" type="ORF">FHU28_004802</name>
</gene>
<reference evidence="2 3" key="1">
    <citation type="submission" date="2020-08" db="EMBL/GenBank/DDBJ databases">
        <title>Sequencing the genomes of 1000 actinobacteria strains.</title>
        <authorList>
            <person name="Klenk H.-P."/>
        </authorList>
    </citation>
    <scope>NUCLEOTIDE SEQUENCE [LARGE SCALE GENOMIC DNA]</scope>
    <source>
        <strain evidence="2 3">DSM 43036</strain>
    </source>
</reference>
<name>A0ABR6MHW6_MICEC</name>
<comment type="caution">
    <text evidence="2">The sequence shown here is derived from an EMBL/GenBank/DDBJ whole genome shotgun (WGS) entry which is preliminary data.</text>
</comment>
<proteinExistence type="predicted"/>
<feature type="region of interest" description="Disordered" evidence="1">
    <location>
        <begin position="213"/>
        <end position="257"/>
    </location>
</feature>
<keyword evidence="3" id="KW-1185">Reference proteome</keyword>
<evidence type="ECO:0000256" key="1">
    <source>
        <dbReference type="SAM" id="MobiDB-lite"/>
    </source>
</evidence>
<evidence type="ECO:0008006" key="4">
    <source>
        <dbReference type="Google" id="ProtNLM"/>
    </source>
</evidence>
<feature type="compositionally biased region" description="Polar residues" evidence="1">
    <location>
        <begin position="248"/>
        <end position="257"/>
    </location>
</feature>
<accession>A0ABR6MHW6</accession>
<organism evidence="2 3">
    <name type="scientific">Micromonospora echinospora</name>
    <name type="common">Micromonospora purpurea</name>
    <dbReference type="NCBI Taxonomy" id="1877"/>
    <lineage>
        <taxon>Bacteria</taxon>
        <taxon>Bacillati</taxon>
        <taxon>Actinomycetota</taxon>
        <taxon>Actinomycetes</taxon>
        <taxon>Micromonosporales</taxon>
        <taxon>Micromonosporaceae</taxon>
        <taxon>Micromonospora</taxon>
    </lineage>
</organism>
<sequence length="257" mass="27796">MKAVTTGSWDPQQALGLCRAFMAEWMGGVEAGDGVSAAELEATERALGFSIPPLLRDFHGLLGKRQDALRLQDPMLRPDEFYLDGPDIPVIREENQGSVLWGFPCDGGLDSEMKWKDAHSGSAARWRDYGQPLSAFLLEAVIGEACSASRCTPSTATWMRRATAAPCPTRSNPLSFHRAGAAVPTLVPVTRSASARPVRGAEARQAGGMYAAGMPVPRRHRDLRGPERPASASRHAAWPTRSVPSGVFVTSTHRQQH</sequence>